<proteinExistence type="predicted"/>
<dbReference type="OrthoDB" id="10359335at2759"/>
<evidence type="ECO:0000313" key="2">
    <source>
        <dbReference type="Proteomes" id="UP000018144"/>
    </source>
</evidence>
<dbReference type="EMBL" id="HF935630">
    <property type="protein sequence ID" value="CCX11676.1"/>
    <property type="molecule type" value="Genomic_DNA"/>
</dbReference>
<keyword evidence="2" id="KW-1185">Reference proteome</keyword>
<gene>
    <name evidence="1" type="ORF">PCON_11270</name>
</gene>
<organism evidence="1 2">
    <name type="scientific">Pyronema omphalodes (strain CBS 100304)</name>
    <name type="common">Pyronema confluens</name>
    <dbReference type="NCBI Taxonomy" id="1076935"/>
    <lineage>
        <taxon>Eukaryota</taxon>
        <taxon>Fungi</taxon>
        <taxon>Dikarya</taxon>
        <taxon>Ascomycota</taxon>
        <taxon>Pezizomycotina</taxon>
        <taxon>Pezizomycetes</taxon>
        <taxon>Pezizales</taxon>
        <taxon>Pyronemataceae</taxon>
        <taxon>Pyronema</taxon>
    </lineage>
</organism>
<accession>U4LHN7</accession>
<evidence type="ECO:0000313" key="1">
    <source>
        <dbReference type="EMBL" id="CCX11676.1"/>
    </source>
</evidence>
<dbReference type="AlphaFoldDB" id="U4LHN7"/>
<reference evidence="1 2" key="1">
    <citation type="journal article" date="2013" name="PLoS Genet.">
        <title>The genome and development-dependent transcriptomes of Pyronema confluens: a window into fungal evolution.</title>
        <authorList>
            <person name="Traeger S."/>
            <person name="Altegoer F."/>
            <person name="Freitag M."/>
            <person name="Gabaldon T."/>
            <person name="Kempken F."/>
            <person name="Kumar A."/>
            <person name="Marcet-Houben M."/>
            <person name="Poggeler S."/>
            <person name="Stajich J.E."/>
            <person name="Nowrousian M."/>
        </authorList>
    </citation>
    <scope>NUCLEOTIDE SEQUENCE [LARGE SCALE GENOMIC DNA]</scope>
    <source>
        <strain evidence="2">CBS 100304</strain>
        <tissue evidence="1">Vegetative mycelium</tissue>
    </source>
</reference>
<protein>
    <submittedName>
        <fullName evidence="1">Uncharacterized protein</fullName>
    </submittedName>
</protein>
<sequence>MPIWEPLDPSSSSLTFHKIPLRLTHSNQHRVELSLLTTDLSSLQFHDLLLSYNGVFTHLQHAPKLTLRYGSIGIPNQTSPDRISPYDRGHTSTFIPFYSVSSFPSAWQEALTRSNGMIKFISLTFEYSFSEWQDIFAANKAEREICLTYRTTTAERAYRLTWAREGNWKQKFKGHEMAWTRPATLREGSRWKGGDTKEQPWMEGYTLVAPVGYDNSEPEVMWPELKHYDGVVDRKALEEENKRCGYGLKVKETPYTKFWRRQQENKSLVNRMKMDRTVDRDTERLIDDLELNGMKVWVYFPEKKGAPLEFYPRYHVKVLEFQPEAQYGD</sequence>
<dbReference type="Proteomes" id="UP000018144">
    <property type="component" value="Unassembled WGS sequence"/>
</dbReference>
<name>U4LHN7_PYROM</name>